<gene>
    <name evidence="1" type="ORF">RchiOBHm_Chr3g0455161</name>
</gene>
<protein>
    <recommendedName>
        <fullName evidence="3">Gag-polypeptide of LTR copia-type</fullName>
    </recommendedName>
</protein>
<comment type="caution">
    <text evidence="1">The sequence shown here is derived from an EMBL/GenBank/DDBJ whole genome shotgun (WGS) entry which is preliminary data.</text>
</comment>
<dbReference type="AlphaFoldDB" id="A0A2P6R717"/>
<evidence type="ECO:0000313" key="2">
    <source>
        <dbReference type="Proteomes" id="UP000238479"/>
    </source>
</evidence>
<dbReference type="Proteomes" id="UP000238479">
    <property type="component" value="Chromosome 3"/>
</dbReference>
<dbReference type="EMBL" id="PDCK01000041">
    <property type="protein sequence ID" value="PRQ42211.1"/>
    <property type="molecule type" value="Genomic_DNA"/>
</dbReference>
<keyword evidence="2" id="KW-1185">Reference proteome</keyword>
<dbReference type="Gramene" id="PRQ42211">
    <property type="protein sequence ID" value="PRQ42211"/>
    <property type="gene ID" value="RchiOBHm_Chr3g0455161"/>
</dbReference>
<name>A0A2P6R717_ROSCH</name>
<sequence length="104" mass="11529">MGGNERESQSSKINEVQKVEVSVRSSDDGSFEGMKLNGINFRTWKKIMSVYLRGIHKIGHVTGTTKALSDEDVDAYTKWEDDGGSVMAILFKAMTDDVLQLVEA</sequence>
<evidence type="ECO:0000313" key="1">
    <source>
        <dbReference type="EMBL" id="PRQ42211.1"/>
    </source>
</evidence>
<accession>A0A2P6R717</accession>
<organism evidence="1 2">
    <name type="scientific">Rosa chinensis</name>
    <name type="common">China rose</name>
    <dbReference type="NCBI Taxonomy" id="74649"/>
    <lineage>
        <taxon>Eukaryota</taxon>
        <taxon>Viridiplantae</taxon>
        <taxon>Streptophyta</taxon>
        <taxon>Embryophyta</taxon>
        <taxon>Tracheophyta</taxon>
        <taxon>Spermatophyta</taxon>
        <taxon>Magnoliopsida</taxon>
        <taxon>eudicotyledons</taxon>
        <taxon>Gunneridae</taxon>
        <taxon>Pentapetalae</taxon>
        <taxon>rosids</taxon>
        <taxon>fabids</taxon>
        <taxon>Rosales</taxon>
        <taxon>Rosaceae</taxon>
        <taxon>Rosoideae</taxon>
        <taxon>Rosoideae incertae sedis</taxon>
        <taxon>Rosa</taxon>
    </lineage>
</organism>
<evidence type="ECO:0008006" key="3">
    <source>
        <dbReference type="Google" id="ProtNLM"/>
    </source>
</evidence>
<proteinExistence type="predicted"/>
<reference evidence="1 2" key="1">
    <citation type="journal article" date="2018" name="Nat. Genet.">
        <title>The Rosa genome provides new insights in the design of modern roses.</title>
        <authorList>
            <person name="Bendahmane M."/>
        </authorList>
    </citation>
    <scope>NUCLEOTIDE SEQUENCE [LARGE SCALE GENOMIC DNA]</scope>
    <source>
        <strain evidence="2">cv. Old Blush</strain>
    </source>
</reference>